<evidence type="ECO:0000313" key="2">
    <source>
        <dbReference type="EMBL" id="RKK03895.1"/>
    </source>
</evidence>
<sequence length="434" mass="46274">MGLMACLALLAGTGPSVAQNLVQGRPAARQAAPADTAGFRAPQLDATMATIAFHRLNGSTPDFNRQAETSQAYRSATAFDRDQVRARERSRLEAQFRAFDLSRDYLVRVSTTLNQYDLARRGYAIPFNEASYVTFYDNTTGRQLGVQIRNVDALNFISIPDVANARDFAQRNNLNMQSDIASSIVLEAVIRLAETGSAEQNSGNPLLIRADAVAARVMTNNGRDARVIHAFSVAPPASASSRLVERPLKAADVQGLRLGMARAEAEALAAAAYPDGGKRQADGATAYFEGLAQGAEPLCGVERDRGSPVQRADGSPVFFSVPDRSAACLALQMDDAKLARIVSGQRLDTATRDEVRAALEEKYGPPSLVQEGGTFLTWQGPDPAIPNSPAVQINARMQEAGTGNLRSVLLGIEVRSARAVGPVAAPARPGGPRL</sequence>
<evidence type="ECO:0000256" key="1">
    <source>
        <dbReference type="SAM" id="SignalP"/>
    </source>
</evidence>
<evidence type="ECO:0008006" key="6">
    <source>
        <dbReference type="Google" id="ProtNLM"/>
    </source>
</evidence>
<name>A0A3A9JH91_9PROT</name>
<evidence type="ECO:0000313" key="5">
    <source>
        <dbReference type="Proteomes" id="UP000278036"/>
    </source>
</evidence>
<protein>
    <recommendedName>
        <fullName evidence="6">DUF4852 domain-containing protein</fullName>
    </recommendedName>
</protein>
<proteinExistence type="predicted"/>
<dbReference type="EMBL" id="RAQU01000064">
    <property type="protein sequence ID" value="RKK03895.1"/>
    <property type="molecule type" value="Genomic_DNA"/>
</dbReference>
<reference evidence="2 5" key="1">
    <citation type="submission" date="2018-09" db="EMBL/GenBank/DDBJ databases">
        <title>Roseomonas sp. nov., isolated from feces of Tibetan antelopes in the Qinghai-Tibet plateau, China.</title>
        <authorList>
            <person name="Tian Z."/>
        </authorList>
    </citation>
    <scope>NUCLEOTIDE SEQUENCE [LARGE SCALE GENOMIC DNA]</scope>
    <source>
        <strain evidence="3 4">Z23</strain>
        <strain evidence="2 5">Z24</strain>
    </source>
</reference>
<organism evidence="2 5">
    <name type="scientific">Teichococcus wenyumeiae</name>
    <dbReference type="NCBI Taxonomy" id="2478470"/>
    <lineage>
        <taxon>Bacteria</taxon>
        <taxon>Pseudomonadati</taxon>
        <taxon>Pseudomonadota</taxon>
        <taxon>Alphaproteobacteria</taxon>
        <taxon>Acetobacterales</taxon>
        <taxon>Roseomonadaceae</taxon>
        <taxon>Roseomonas</taxon>
    </lineage>
</organism>
<feature type="chain" id="PRO_5017216884" description="DUF4852 domain-containing protein" evidence="1">
    <location>
        <begin position="19"/>
        <end position="434"/>
    </location>
</feature>
<dbReference type="AlphaFoldDB" id="A0A3A9JH91"/>
<evidence type="ECO:0000313" key="3">
    <source>
        <dbReference type="EMBL" id="RMI24883.1"/>
    </source>
</evidence>
<accession>A0A3A9JH91</accession>
<comment type="caution">
    <text evidence="2">The sequence shown here is derived from an EMBL/GenBank/DDBJ whole genome shotgun (WGS) entry which is preliminary data.</text>
</comment>
<gene>
    <name evidence="2" type="ORF">D6Z83_12185</name>
    <name evidence="3" type="ORF">EBE87_12155</name>
</gene>
<dbReference type="EMBL" id="RFLX01000007">
    <property type="protein sequence ID" value="RMI24883.1"/>
    <property type="molecule type" value="Genomic_DNA"/>
</dbReference>
<keyword evidence="4" id="KW-1185">Reference proteome</keyword>
<dbReference type="InParanoid" id="A0A3A9JH91"/>
<dbReference type="Proteomes" id="UP000278036">
    <property type="component" value="Unassembled WGS sequence"/>
</dbReference>
<evidence type="ECO:0000313" key="4">
    <source>
        <dbReference type="Proteomes" id="UP000274097"/>
    </source>
</evidence>
<dbReference type="Proteomes" id="UP000274097">
    <property type="component" value="Unassembled WGS sequence"/>
</dbReference>
<keyword evidence="1" id="KW-0732">Signal</keyword>
<feature type="signal peptide" evidence="1">
    <location>
        <begin position="1"/>
        <end position="18"/>
    </location>
</feature>